<dbReference type="InterPro" id="IPR013595">
    <property type="entry name" value="Pept_S33_TAP-like_C"/>
</dbReference>
<evidence type="ECO:0000259" key="1">
    <source>
        <dbReference type="Pfam" id="PF08386"/>
    </source>
</evidence>
<protein>
    <recommendedName>
        <fullName evidence="1">Peptidase S33 tripeptidyl aminopeptidase-like C-terminal domain-containing protein</fullName>
    </recommendedName>
</protein>
<dbReference type="Pfam" id="PF08386">
    <property type="entry name" value="Abhydrolase_4"/>
    <property type="match status" value="1"/>
</dbReference>
<sequence length="71" mass="7936">MLHSLHDPANHYAWATNVHRQTRRTTVLLPYEGAGHSVYRRSDGTRDAVDDYLTELKTPSAGSRCTPAAKN</sequence>
<evidence type="ECO:0000313" key="2">
    <source>
        <dbReference type="EMBL" id="AZS69960.1"/>
    </source>
</evidence>
<dbReference type="EMBL" id="CP029042">
    <property type="protein sequence ID" value="AZS69960.1"/>
    <property type="molecule type" value="Genomic_DNA"/>
</dbReference>
<proteinExistence type="predicted"/>
<organism evidence="2 3">
    <name type="scientific">Streptomyces lydicus</name>
    <dbReference type="NCBI Taxonomy" id="47763"/>
    <lineage>
        <taxon>Bacteria</taxon>
        <taxon>Bacillati</taxon>
        <taxon>Actinomycetota</taxon>
        <taxon>Actinomycetes</taxon>
        <taxon>Kitasatosporales</taxon>
        <taxon>Streptomycetaceae</taxon>
        <taxon>Streptomyces</taxon>
    </lineage>
</organism>
<dbReference type="Proteomes" id="UP000275579">
    <property type="component" value="Chromosome"/>
</dbReference>
<reference evidence="2 3" key="1">
    <citation type="submission" date="2018-04" db="EMBL/GenBank/DDBJ databases">
        <title>Complete genome sequences of Streptomyces lydicus strain WYEC and characterization of antagonistic properties of biological control agents.</title>
        <authorList>
            <person name="Mariita R.M."/>
            <person name="Sello J.K."/>
        </authorList>
    </citation>
    <scope>NUCLEOTIDE SEQUENCE [LARGE SCALE GENOMIC DNA]</scope>
    <source>
        <strain evidence="2 3">WYEC 108</strain>
    </source>
</reference>
<evidence type="ECO:0000313" key="3">
    <source>
        <dbReference type="Proteomes" id="UP000275579"/>
    </source>
</evidence>
<accession>A0A3S9Y4P9</accession>
<gene>
    <name evidence="2" type="ORF">DDE74_02440</name>
</gene>
<name>A0A3S9Y4P9_9ACTN</name>
<feature type="domain" description="Peptidase S33 tripeptidyl aminopeptidase-like C-terminal" evidence="1">
    <location>
        <begin position="1"/>
        <end position="65"/>
    </location>
</feature>
<dbReference type="AlphaFoldDB" id="A0A3S9Y4P9"/>